<dbReference type="Pfam" id="PF02093">
    <property type="entry name" value="Gag_p30"/>
    <property type="match status" value="1"/>
</dbReference>
<feature type="non-terminal residue" evidence="2">
    <location>
        <position position="142"/>
    </location>
</feature>
<feature type="domain" description="Core shell protein Gag P30" evidence="1">
    <location>
        <begin position="11"/>
        <end position="142"/>
    </location>
</feature>
<name>A0A091QMF9_LEPDC</name>
<sequence>ITLKAPFSTTDLEAWKTVVSGYRADPAKVAKRSQFVVKQHNPDWNDIQLLLDCLMESKRVLVLKAGEDAARDKTPQGEDVKEHFLLQDPWWDPNKTAEQEKLREYQEWIRLEFERGMPKTINWSDLYSVRQGITETPSEFLD</sequence>
<dbReference type="InterPro" id="IPR008919">
    <property type="entry name" value="Retrov_capsid_N"/>
</dbReference>
<dbReference type="PhylomeDB" id="A0A091QMF9"/>
<dbReference type="InterPro" id="IPR003036">
    <property type="entry name" value="Gag_P30"/>
</dbReference>
<dbReference type="EMBL" id="KK678138">
    <property type="protein sequence ID" value="KFQ10619.1"/>
    <property type="molecule type" value="Genomic_DNA"/>
</dbReference>
<dbReference type="Proteomes" id="UP000053001">
    <property type="component" value="Unassembled WGS sequence"/>
</dbReference>
<gene>
    <name evidence="2" type="ORF">N330_13729</name>
</gene>
<accession>A0A091QMF9</accession>
<dbReference type="SUPFAM" id="SSF47943">
    <property type="entry name" value="Retrovirus capsid protein, N-terminal core domain"/>
    <property type="match status" value="1"/>
</dbReference>
<organism evidence="2 3">
    <name type="scientific">Leptosomus discolor</name>
    <name type="common">Madagascar cuckoo roller</name>
    <name type="synonym">Cuculus discolor</name>
    <dbReference type="NCBI Taxonomy" id="188344"/>
    <lineage>
        <taxon>Eukaryota</taxon>
        <taxon>Metazoa</taxon>
        <taxon>Chordata</taxon>
        <taxon>Craniata</taxon>
        <taxon>Vertebrata</taxon>
        <taxon>Euteleostomi</taxon>
        <taxon>Archelosauria</taxon>
        <taxon>Archosauria</taxon>
        <taxon>Dinosauria</taxon>
        <taxon>Saurischia</taxon>
        <taxon>Theropoda</taxon>
        <taxon>Coelurosauria</taxon>
        <taxon>Aves</taxon>
        <taxon>Neognathae</taxon>
        <taxon>Neoaves</taxon>
        <taxon>Telluraves</taxon>
        <taxon>Coraciimorphae</taxon>
        <taxon>Coraciiformes</taxon>
        <taxon>Leptosomidae</taxon>
        <taxon>Leptosomus</taxon>
    </lineage>
</organism>
<dbReference type="GO" id="GO:0019068">
    <property type="term" value="P:virion assembly"/>
    <property type="evidence" value="ECO:0007669"/>
    <property type="project" value="InterPro"/>
</dbReference>
<feature type="non-terminal residue" evidence="2">
    <location>
        <position position="1"/>
    </location>
</feature>
<dbReference type="Gene3D" id="1.10.375.10">
    <property type="entry name" value="Human Immunodeficiency Virus Type 1 Capsid Protein"/>
    <property type="match status" value="1"/>
</dbReference>
<dbReference type="AlphaFoldDB" id="A0A091QMF9"/>
<evidence type="ECO:0000313" key="2">
    <source>
        <dbReference type="EMBL" id="KFQ10619.1"/>
    </source>
</evidence>
<keyword evidence="3" id="KW-1185">Reference proteome</keyword>
<proteinExistence type="predicted"/>
<dbReference type="PANTHER" id="PTHR33166">
    <property type="entry name" value="GAG_P30 DOMAIN-CONTAINING PROTEIN"/>
    <property type="match status" value="1"/>
</dbReference>
<reference evidence="2 3" key="1">
    <citation type="submission" date="2014-04" db="EMBL/GenBank/DDBJ databases">
        <title>Genome evolution of avian class.</title>
        <authorList>
            <person name="Zhang G."/>
            <person name="Li C."/>
        </authorList>
    </citation>
    <scope>NUCLEOTIDE SEQUENCE [LARGE SCALE GENOMIC DNA]</scope>
    <source>
        <strain evidence="2">BGI_N330</strain>
    </source>
</reference>
<dbReference type="InterPro" id="IPR050462">
    <property type="entry name" value="Retroviral_Gag-Pol_poly"/>
</dbReference>
<protein>
    <recommendedName>
        <fullName evidence="1">Core shell protein Gag P30 domain-containing protein</fullName>
    </recommendedName>
</protein>
<evidence type="ECO:0000313" key="3">
    <source>
        <dbReference type="Proteomes" id="UP000053001"/>
    </source>
</evidence>
<evidence type="ECO:0000259" key="1">
    <source>
        <dbReference type="Pfam" id="PF02093"/>
    </source>
</evidence>